<dbReference type="AlphaFoldDB" id="A0A1Z4JBD9"/>
<dbReference type="EMBL" id="AP018203">
    <property type="protein sequence ID" value="BAY54051.1"/>
    <property type="molecule type" value="Genomic_DNA"/>
</dbReference>
<protein>
    <submittedName>
        <fullName evidence="1">UDP-galactopyranose mutase</fullName>
    </submittedName>
</protein>
<dbReference type="Pfam" id="PF13692">
    <property type="entry name" value="Glyco_trans_1_4"/>
    <property type="match status" value="1"/>
</dbReference>
<keyword evidence="2" id="KW-1185">Reference proteome</keyword>
<evidence type="ECO:0000313" key="2">
    <source>
        <dbReference type="Proteomes" id="UP000217895"/>
    </source>
</evidence>
<dbReference type="PANTHER" id="PTHR12526">
    <property type="entry name" value="GLYCOSYLTRANSFERASE"/>
    <property type="match status" value="1"/>
</dbReference>
<dbReference type="CDD" id="cd04950">
    <property type="entry name" value="GT4_TuaH-like"/>
    <property type="match status" value="1"/>
</dbReference>
<dbReference type="Gene3D" id="3.40.50.2000">
    <property type="entry name" value="Glycogen Phosphorylase B"/>
    <property type="match status" value="1"/>
</dbReference>
<evidence type="ECO:0000313" key="1">
    <source>
        <dbReference type="EMBL" id="BAY54051.1"/>
    </source>
</evidence>
<sequence>MSSFNIGLDGYISSSQIRQKQLTDALKTDALKTKEFQASNFDVSEEDAANLNTPDLVCLSHLRWDFVYQRPQHLLSRCASQRRTFFIEEPIFKSSASWRLETSRRECGVWVVVPHLPKGMSQEMVSAMLQTLIDELFEEYSIAAPILWYYTPIALSFTEQLEACCVVYDCMDELSAFKGASKTLREWETKLFKRADVVFTGGQSLYEAKQHQHSNLHAFPSSIDVAHFAQAKSITVDPPDQACIVHPRLGFYGVIDERMNLELVDGIAEARPDWQLVFIGPVAKIDLDSLPQRPNLYYLGSKSYQELPHYIANWDVALLPFALNESTQFISPTKTPEYLAAGKPVVSTSIRDVIRPYGQEGFVHIADRLEDFIEKIELAMQQGQPEHVDAFLAQMSWDQTWAGMMQQVETVILNSRRISNV</sequence>
<organism evidence="1 2">
    <name type="scientific">Leptolyngbya boryana NIES-2135</name>
    <dbReference type="NCBI Taxonomy" id="1973484"/>
    <lineage>
        <taxon>Bacteria</taxon>
        <taxon>Bacillati</taxon>
        <taxon>Cyanobacteriota</taxon>
        <taxon>Cyanophyceae</taxon>
        <taxon>Leptolyngbyales</taxon>
        <taxon>Leptolyngbyaceae</taxon>
        <taxon>Leptolyngbya group</taxon>
        <taxon>Leptolyngbya</taxon>
    </lineage>
</organism>
<reference evidence="1 2" key="1">
    <citation type="submission" date="2017-06" db="EMBL/GenBank/DDBJ databases">
        <title>Genome sequencing of cyanobaciteial culture collection at National Institute for Environmental Studies (NIES).</title>
        <authorList>
            <person name="Hirose Y."/>
            <person name="Shimura Y."/>
            <person name="Fujisawa T."/>
            <person name="Nakamura Y."/>
            <person name="Kawachi M."/>
        </authorList>
    </citation>
    <scope>NUCLEOTIDE SEQUENCE [LARGE SCALE GENOMIC DNA]</scope>
    <source>
        <strain evidence="1 2">NIES-2135</strain>
    </source>
</reference>
<name>A0A1Z4JBD9_LEPBY</name>
<dbReference type="SUPFAM" id="SSF53756">
    <property type="entry name" value="UDP-Glycosyltransferase/glycogen phosphorylase"/>
    <property type="match status" value="1"/>
</dbReference>
<accession>A0A1Z4JBD9</accession>
<dbReference type="PANTHER" id="PTHR12526:SF630">
    <property type="entry name" value="GLYCOSYLTRANSFERASE"/>
    <property type="match status" value="1"/>
</dbReference>
<gene>
    <name evidence="1" type="ORF">NIES2135_08650</name>
</gene>
<dbReference type="Proteomes" id="UP000217895">
    <property type="component" value="Chromosome"/>
</dbReference>
<proteinExistence type="predicted"/>